<proteinExistence type="predicted"/>
<dbReference type="AlphaFoldDB" id="A0A7X0C2B3"/>
<dbReference type="SUPFAM" id="SSF52540">
    <property type="entry name" value="P-loop containing nucleoside triphosphate hydrolases"/>
    <property type="match status" value="1"/>
</dbReference>
<protein>
    <submittedName>
        <fullName evidence="2">DNA transposition AAA+ family ATPase</fullName>
    </submittedName>
</protein>
<dbReference type="Proteomes" id="UP000583800">
    <property type="component" value="Unassembled WGS sequence"/>
</dbReference>
<dbReference type="Gene3D" id="3.40.50.300">
    <property type="entry name" value="P-loop containing nucleotide triphosphate hydrolases"/>
    <property type="match status" value="1"/>
</dbReference>
<sequence length="254" mass="28109">MPQHFTNLTEAKTLETDQLALTRRIIGDLADKLACGVIHGSAGTGKTFAVETALEDLRAGHGGRDPMRTHTLVFTSKPTMRQLAEELVKTLTGAKPRSGNRFYLITALIELLSGPPRLLVIDEAQRMNGDCLEQLRHLHDHGDTRFALLYVGGDGCWEVLSREPMLRSRVFRRLPFQPIERAEIPALMREYHPVYAGVDDGLLLDIDDTYAHGTLRDWAAFTHTAADLCHEAGRERVDADIAANAYTLLGGGAR</sequence>
<dbReference type="InterPro" id="IPR049945">
    <property type="entry name" value="AAA_22"/>
</dbReference>
<evidence type="ECO:0000313" key="3">
    <source>
        <dbReference type="Proteomes" id="UP000583800"/>
    </source>
</evidence>
<dbReference type="EMBL" id="JACHJB010000002">
    <property type="protein sequence ID" value="MBB6347230.1"/>
    <property type="molecule type" value="Genomic_DNA"/>
</dbReference>
<dbReference type="InterPro" id="IPR052026">
    <property type="entry name" value="ExeA_AAA_ATPase_DNA-bind"/>
</dbReference>
<feature type="domain" description="AAA+ ATPase" evidence="1">
    <location>
        <begin position="32"/>
        <end position="180"/>
    </location>
</feature>
<dbReference type="InterPro" id="IPR027417">
    <property type="entry name" value="P-loop_NTPase"/>
</dbReference>
<evidence type="ECO:0000259" key="1">
    <source>
        <dbReference type="SMART" id="SM00382"/>
    </source>
</evidence>
<comment type="caution">
    <text evidence="2">The sequence shown here is derived from an EMBL/GenBank/DDBJ whole genome shotgun (WGS) entry which is preliminary data.</text>
</comment>
<dbReference type="PANTHER" id="PTHR35894">
    <property type="entry name" value="GENERAL SECRETION PATHWAY PROTEIN A-RELATED"/>
    <property type="match status" value="1"/>
</dbReference>
<dbReference type="RefSeq" id="WP_185085215.1">
    <property type="nucleotide sequence ID" value="NZ_JACHJB010000002.1"/>
</dbReference>
<dbReference type="InterPro" id="IPR003593">
    <property type="entry name" value="AAA+_ATPase"/>
</dbReference>
<name>A0A7X0C2B3_9ACTN</name>
<dbReference type="Pfam" id="PF13401">
    <property type="entry name" value="AAA_22"/>
    <property type="match status" value="1"/>
</dbReference>
<dbReference type="SMART" id="SM00382">
    <property type="entry name" value="AAA"/>
    <property type="match status" value="1"/>
</dbReference>
<dbReference type="PANTHER" id="PTHR35894:SF5">
    <property type="entry name" value="MU-LIKE PROPHAGE FLUMU DNA TRANSPOSITION PROTEIN B"/>
    <property type="match status" value="1"/>
</dbReference>
<keyword evidence="3" id="KW-1185">Reference proteome</keyword>
<gene>
    <name evidence="2" type="ORF">FHU36_003775</name>
</gene>
<dbReference type="GO" id="GO:0016887">
    <property type="term" value="F:ATP hydrolysis activity"/>
    <property type="evidence" value="ECO:0007669"/>
    <property type="project" value="InterPro"/>
</dbReference>
<organism evidence="2 3">
    <name type="scientific">Nonomuraea muscovyensis</name>
    <dbReference type="NCBI Taxonomy" id="1124761"/>
    <lineage>
        <taxon>Bacteria</taxon>
        <taxon>Bacillati</taxon>
        <taxon>Actinomycetota</taxon>
        <taxon>Actinomycetes</taxon>
        <taxon>Streptosporangiales</taxon>
        <taxon>Streptosporangiaceae</taxon>
        <taxon>Nonomuraea</taxon>
    </lineage>
</organism>
<evidence type="ECO:0000313" key="2">
    <source>
        <dbReference type="EMBL" id="MBB6347230.1"/>
    </source>
</evidence>
<accession>A0A7X0C2B3</accession>
<reference evidence="2 3" key="1">
    <citation type="submission" date="2020-08" db="EMBL/GenBank/DDBJ databases">
        <title>Sequencing the genomes of 1000 actinobacteria strains.</title>
        <authorList>
            <person name="Klenk H.-P."/>
        </authorList>
    </citation>
    <scope>NUCLEOTIDE SEQUENCE [LARGE SCALE GENOMIC DNA]</scope>
    <source>
        <strain evidence="2 3">DSM 45913</strain>
    </source>
</reference>